<evidence type="ECO:0000256" key="2">
    <source>
        <dbReference type="ARBA" id="ARBA00022475"/>
    </source>
</evidence>
<proteinExistence type="predicted"/>
<evidence type="ECO:0000256" key="4">
    <source>
        <dbReference type="ARBA" id="ARBA00022989"/>
    </source>
</evidence>
<organism evidence="8 9">
    <name type="scientific">Cnuella takakiae</name>
    <dbReference type="NCBI Taxonomy" id="1302690"/>
    <lineage>
        <taxon>Bacteria</taxon>
        <taxon>Pseudomonadati</taxon>
        <taxon>Bacteroidota</taxon>
        <taxon>Chitinophagia</taxon>
        <taxon>Chitinophagales</taxon>
        <taxon>Chitinophagaceae</taxon>
        <taxon>Cnuella</taxon>
    </lineage>
</organism>
<protein>
    <submittedName>
        <fullName evidence="8">Permease of the drug/metabolite transporter (DMT) superfamily</fullName>
    </submittedName>
</protein>
<dbReference type="STRING" id="1302690.BUE76_14120"/>
<dbReference type="GO" id="GO:0005886">
    <property type="term" value="C:plasma membrane"/>
    <property type="evidence" value="ECO:0007669"/>
    <property type="project" value="UniProtKB-SubCell"/>
</dbReference>
<reference evidence="8 9" key="1">
    <citation type="submission" date="2016-11" db="EMBL/GenBank/DDBJ databases">
        <authorList>
            <person name="Jaros S."/>
            <person name="Januszkiewicz K."/>
            <person name="Wedrychowicz H."/>
        </authorList>
    </citation>
    <scope>NUCLEOTIDE SEQUENCE [LARGE SCALE GENOMIC DNA]</scope>
    <source>
        <strain evidence="8 9">DSM 26897</strain>
    </source>
</reference>
<name>A0A1M5HK47_9BACT</name>
<comment type="subcellular location">
    <subcellularLocation>
        <location evidence="1">Cell membrane</location>
        <topology evidence="1">Multi-pass membrane protein</topology>
    </subcellularLocation>
</comment>
<accession>A0A1M5HK47</accession>
<keyword evidence="5 6" id="KW-0472">Membrane</keyword>
<keyword evidence="3 6" id="KW-0812">Transmembrane</keyword>
<dbReference type="AlphaFoldDB" id="A0A1M5HK47"/>
<evidence type="ECO:0000256" key="1">
    <source>
        <dbReference type="ARBA" id="ARBA00004651"/>
    </source>
</evidence>
<dbReference type="InterPro" id="IPR037185">
    <property type="entry name" value="EmrE-like"/>
</dbReference>
<dbReference type="Proteomes" id="UP000184368">
    <property type="component" value="Unassembled WGS sequence"/>
</dbReference>
<keyword evidence="9" id="KW-1185">Reference proteome</keyword>
<feature type="transmembrane region" description="Helical" evidence="6">
    <location>
        <begin position="101"/>
        <end position="124"/>
    </location>
</feature>
<dbReference type="OrthoDB" id="9805239at2"/>
<dbReference type="PANTHER" id="PTHR32322">
    <property type="entry name" value="INNER MEMBRANE TRANSPORTER"/>
    <property type="match status" value="1"/>
</dbReference>
<dbReference type="SUPFAM" id="SSF103481">
    <property type="entry name" value="Multidrug resistance efflux transporter EmrE"/>
    <property type="match status" value="2"/>
</dbReference>
<evidence type="ECO:0000259" key="7">
    <source>
        <dbReference type="Pfam" id="PF00892"/>
    </source>
</evidence>
<feature type="domain" description="EamA" evidence="7">
    <location>
        <begin position="12"/>
        <end position="147"/>
    </location>
</feature>
<feature type="transmembrane region" description="Helical" evidence="6">
    <location>
        <begin position="76"/>
        <end position="95"/>
    </location>
</feature>
<feature type="transmembrane region" description="Helical" evidence="6">
    <location>
        <begin position="193"/>
        <end position="211"/>
    </location>
</feature>
<keyword evidence="4 6" id="KW-1133">Transmembrane helix</keyword>
<gene>
    <name evidence="8" type="ORF">SAMN05444008_11987</name>
</gene>
<dbReference type="Gene3D" id="1.10.3730.20">
    <property type="match status" value="1"/>
</dbReference>
<dbReference type="PANTHER" id="PTHR32322:SF18">
    <property type="entry name" value="S-ADENOSYLMETHIONINE_S-ADENOSYLHOMOCYSTEINE TRANSPORTER"/>
    <property type="match status" value="1"/>
</dbReference>
<dbReference type="RefSeq" id="WP_073047261.1">
    <property type="nucleotide sequence ID" value="NZ_FQUO01000019.1"/>
</dbReference>
<sequence>MNSVQQASEYRKGVLFAVAATLLWSGNFIVARGVIHQVPPITLAFFRWGTATLLLLPIAWNQLKKDTGLIRRHFRYLAWTALSGITVFNTLVYVAGHHSPAINLALIGTTSSPVFATLMAAVFLKERLGIARIVGMLICFAGILLLLSGGSWSTLRLFHFGTGDRWVLGGAFSFAVYTIQVRRKPKDLETLPFLWLVFAMGTAFLLPALVWEHSTQPPVQWTPGLLGVVLYLGLGTSVIAFLIWNLAVARLGAARTALFGNLIPLFSTIEAVLILGEPVQTIHLLSGALILAGLFVANRQQKTRQASITVEDQAGSESSSLK</sequence>
<feature type="transmembrane region" description="Helical" evidence="6">
    <location>
        <begin position="12"/>
        <end position="35"/>
    </location>
</feature>
<evidence type="ECO:0000313" key="9">
    <source>
        <dbReference type="Proteomes" id="UP000184368"/>
    </source>
</evidence>
<feature type="transmembrane region" description="Helical" evidence="6">
    <location>
        <begin position="256"/>
        <end position="275"/>
    </location>
</feature>
<feature type="transmembrane region" description="Helical" evidence="6">
    <location>
        <begin position="281"/>
        <end position="297"/>
    </location>
</feature>
<dbReference type="Pfam" id="PF00892">
    <property type="entry name" value="EamA"/>
    <property type="match status" value="2"/>
</dbReference>
<feature type="transmembrane region" description="Helical" evidence="6">
    <location>
        <begin position="223"/>
        <end position="244"/>
    </location>
</feature>
<dbReference type="EMBL" id="FQUO01000019">
    <property type="protein sequence ID" value="SHG16271.1"/>
    <property type="molecule type" value="Genomic_DNA"/>
</dbReference>
<dbReference type="InterPro" id="IPR050638">
    <property type="entry name" value="AA-Vitamin_Transporters"/>
</dbReference>
<dbReference type="InterPro" id="IPR000620">
    <property type="entry name" value="EamA_dom"/>
</dbReference>
<feature type="transmembrane region" description="Helical" evidence="6">
    <location>
        <begin position="41"/>
        <end position="60"/>
    </location>
</feature>
<feature type="domain" description="EamA" evidence="7">
    <location>
        <begin position="163"/>
        <end position="298"/>
    </location>
</feature>
<feature type="transmembrane region" description="Helical" evidence="6">
    <location>
        <begin position="165"/>
        <end position="181"/>
    </location>
</feature>
<evidence type="ECO:0000256" key="5">
    <source>
        <dbReference type="ARBA" id="ARBA00023136"/>
    </source>
</evidence>
<feature type="transmembrane region" description="Helical" evidence="6">
    <location>
        <begin position="133"/>
        <end position="153"/>
    </location>
</feature>
<keyword evidence="2" id="KW-1003">Cell membrane</keyword>
<evidence type="ECO:0000313" key="8">
    <source>
        <dbReference type="EMBL" id="SHG16271.1"/>
    </source>
</evidence>
<evidence type="ECO:0000256" key="3">
    <source>
        <dbReference type="ARBA" id="ARBA00022692"/>
    </source>
</evidence>
<evidence type="ECO:0000256" key="6">
    <source>
        <dbReference type="SAM" id="Phobius"/>
    </source>
</evidence>